<dbReference type="SUPFAM" id="SSF140931">
    <property type="entry name" value="Fic-like"/>
    <property type="match status" value="1"/>
</dbReference>
<evidence type="ECO:0000256" key="2">
    <source>
        <dbReference type="ARBA" id="ARBA00022695"/>
    </source>
</evidence>
<evidence type="ECO:0000256" key="7">
    <source>
        <dbReference type="ARBA" id="ARBA00048696"/>
    </source>
</evidence>
<evidence type="ECO:0000313" key="9">
    <source>
        <dbReference type="EMBL" id="HIQ60254.1"/>
    </source>
</evidence>
<evidence type="ECO:0000256" key="1">
    <source>
        <dbReference type="ARBA" id="ARBA00022679"/>
    </source>
</evidence>
<reference evidence="9" key="1">
    <citation type="submission" date="2020-10" db="EMBL/GenBank/DDBJ databases">
        <authorList>
            <person name="Gilroy R."/>
        </authorList>
    </citation>
    <scope>NUCLEOTIDE SEQUENCE</scope>
    <source>
        <strain evidence="9">ChiGjej2B2-12916</strain>
    </source>
</reference>
<feature type="domain" description="Fido" evidence="8">
    <location>
        <begin position="62"/>
        <end position="201"/>
    </location>
</feature>
<comment type="catalytic activity">
    <reaction evidence="7">
        <text>L-tyrosyl-[protein] + ATP = O-(5'-adenylyl)-L-tyrosyl-[protein] + diphosphate</text>
        <dbReference type="Rhea" id="RHEA:54288"/>
        <dbReference type="Rhea" id="RHEA-COMP:10136"/>
        <dbReference type="Rhea" id="RHEA-COMP:13846"/>
        <dbReference type="ChEBI" id="CHEBI:30616"/>
        <dbReference type="ChEBI" id="CHEBI:33019"/>
        <dbReference type="ChEBI" id="CHEBI:46858"/>
        <dbReference type="ChEBI" id="CHEBI:83624"/>
        <dbReference type="EC" id="2.7.7.108"/>
    </reaction>
</comment>
<accession>A0A9D0YQP9</accession>
<evidence type="ECO:0000256" key="3">
    <source>
        <dbReference type="ARBA" id="ARBA00022741"/>
    </source>
</evidence>
<evidence type="ECO:0000256" key="5">
    <source>
        <dbReference type="ARBA" id="ARBA00034531"/>
    </source>
</evidence>
<evidence type="ECO:0000256" key="6">
    <source>
        <dbReference type="ARBA" id="ARBA00047939"/>
    </source>
</evidence>
<dbReference type="GO" id="GO:0005524">
    <property type="term" value="F:ATP binding"/>
    <property type="evidence" value="ECO:0007669"/>
    <property type="project" value="UniProtKB-KW"/>
</dbReference>
<reference evidence="9" key="2">
    <citation type="journal article" date="2021" name="PeerJ">
        <title>Extensive microbial diversity within the chicken gut microbiome revealed by metagenomics and culture.</title>
        <authorList>
            <person name="Gilroy R."/>
            <person name="Ravi A."/>
            <person name="Getino M."/>
            <person name="Pursley I."/>
            <person name="Horton D.L."/>
            <person name="Alikhan N.F."/>
            <person name="Baker D."/>
            <person name="Gharbi K."/>
            <person name="Hall N."/>
            <person name="Watson M."/>
            <person name="Adriaenssens E.M."/>
            <person name="Foster-Nyarko E."/>
            <person name="Jarju S."/>
            <person name="Secka A."/>
            <person name="Antonio M."/>
            <person name="Oren A."/>
            <person name="Chaudhuri R.R."/>
            <person name="La Ragione R."/>
            <person name="Hildebrand F."/>
            <person name="Pallen M.J."/>
        </authorList>
    </citation>
    <scope>NUCLEOTIDE SEQUENCE</scope>
    <source>
        <strain evidence="9">ChiGjej2B2-12916</strain>
    </source>
</reference>
<evidence type="ECO:0000259" key="8">
    <source>
        <dbReference type="PROSITE" id="PS51459"/>
    </source>
</evidence>
<dbReference type="PANTHER" id="PTHR39560">
    <property type="entry name" value="PROTEIN ADENYLYLTRANSFERASE FIC-RELATED"/>
    <property type="match status" value="1"/>
</dbReference>
<dbReference type="GO" id="GO:0051302">
    <property type="term" value="P:regulation of cell division"/>
    <property type="evidence" value="ECO:0007669"/>
    <property type="project" value="TreeGrafter"/>
</dbReference>
<keyword evidence="4" id="KW-0067">ATP-binding</keyword>
<keyword evidence="1" id="KW-0808">Transferase</keyword>
<comment type="caution">
    <text evidence="9">The sequence shown here is derived from an EMBL/GenBank/DDBJ whole genome shotgun (WGS) entry which is preliminary data.</text>
</comment>
<evidence type="ECO:0000256" key="4">
    <source>
        <dbReference type="ARBA" id="ARBA00022840"/>
    </source>
</evidence>
<dbReference type="Pfam" id="PF02661">
    <property type="entry name" value="Fic"/>
    <property type="match status" value="1"/>
</dbReference>
<dbReference type="Gene3D" id="1.10.3290.10">
    <property type="entry name" value="Fido-like domain"/>
    <property type="match status" value="1"/>
</dbReference>
<sequence length="205" mass="23827">MDKAFGKYDVYAVAGSMYCYRGTSVLKNRFGLRDMETLKKLEADISAVRQSDLLTHPIQGRFSPNHLCRIHRYLLGDVYPFAGHFRREDIMKGNTRFLTHGEIKAKLSKLLEELAEEDYLQNLSFEALVDRSAYYFAELNYIHPFREGNGRSIREFMRQLYALNGYEVNWAAVPTQTFLKVMEASVFDTVYLRDILRISLTKSNP</sequence>
<dbReference type="PROSITE" id="PS51459">
    <property type="entry name" value="FIDO"/>
    <property type="match status" value="1"/>
</dbReference>
<name>A0A9D0YQP9_9FIRM</name>
<proteinExistence type="predicted"/>
<dbReference type="GO" id="GO:0070733">
    <property type="term" value="F:AMPylase activity"/>
    <property type="evidence" value="ECO:0007669"/>
    <property type="project" value="UniProtKB-EC"/>
</dbReference>
<dbReference type="PANTHER" id="PTHR39560:SF1">
    <property type="entry name" value="PROTEIN ADENYLYLTRANSFERASE FIC-RELATED"/>
    <property type="match status" value="1"/>
</dbReference>
<organism evidence="9 10">
    <name type="scientific">Candidatus Enterenecus faecium</name>
    <dbReference type="NCBI Taxonomy" id="2840780"/>
    <lineage>
        <taxon>Bacteria</taxon>
        <taxon>Bacillati</taxon>
        <taxon>Bacillota</taxon>
        <taxon>Clostridia</taxon>
        <taxon>Eubacteriales</taxon>
        <taxon>Candidatus Enterenecus</taxon>
    </lineage>
</organism>
<dbReference type="AlphaFoldDB" id="A0A9D0YQP9"/>
<dbReference type="InterPro" id="IPR003812">
    <property type="entry name" value="Fido"/>
</dbReference>
<dbReference type="EC" id="2.7.7.108" evidence="5"/>
<keyword evidence="2" id="KW-0548">Nucleotidyltransferase</keyword>
<evidence type="ECO:0000313" key="10">
    <source>
        <dbReference type="Proteomes" id="UP000886879"/>
    </source>
</evidence>
<gene>
    <name evidence="9" type="ORF">IAD31_01435</name>
</gene>
<dbReference type="EMBL" id="DVFO01000011">
    <property type="protein sequence ID" value="HIQ60254.1"/>
    <property type="molecule type" value="Genomic_DNA"/>
</dbReference>
<comment type="catalytic activity">
    <reaction evidence="6">
        <text>L-threonyl-[protein] + ATP = 3-O-(5'-adenylyl)-L-threonyl-[protein] + diphosphate</text>
        <dbReference type="Rhea" id="RHEA:54292"/>
        <dbReference type="Rhea" id="RHEA-COMP:11060"/>
        <dbReference type="Rhea" id="RHEA-COMP:13847"/>
        <dbReference type="ChEBI" id="CHEBI:30013"/>
        <dbReference type="ChEBI" id="CHEBI:30616"/>
        <dbReference type="ChEBI" id="CHEBI:33019"/>
        <dbReference type="ChEBI" id="CHEBI:138113"/>
        <dbReference type="EC" id="2.7.7.108"/>
    </reaction>
</comment>
<dbReference type="InterPro" id="IPR036597">
    <property type="entry name" value="Fido-like_dom_sf"/>
</dbReference>
<dbReference type="Proteomes" id="UP000886879">
    <property type="component" value="Unassembled WGS sequence"/>
</dbReference>
<protein>
    <recommendedName>
        <fullName evidence="5">protein adenylyltransferase</fullName>
        <ecNumber evidence="5">2.7.7.108</ecNumber>
    </recommendedName>
</protein>
<keyword evidence="3" id="KW-0547">Nucleotide-binding</keyword>